<feature type="transmembrane region" description="Helical" evidence="6">
    <location>
        <begin position="407"/>
        <end position="430"/>
    </location>
</feature>
<feature type="transmembrane region" description="Helical" evidence="6">
    <location>
        <begin position="373"/>
        <end position="401"/>
    </location>
</feature>
<accession>A0AAW9RCE2</accession>
<comment type="subcellular location">
    <subcellularLocation>
        <location evidence="1">Membrane</location>
        <topology evidence="1">Multi-pass membrane protein</topology>
    </subcellularLocation>
</comment>
<feature type="transmembrane region" description="Helical" evidence="6">
    <location>
        <begin position="111"/>
        <end position="129"/>
    </location>
</feature>
<dbReference type="InterPro" id="IPR020846">
    <property type="entry name" value="MFS_dom"/>
</dbReference>
<feature type="transmembrane region" description="Helical" evidence="6">
    <location>
        <begin position="141"/>
        <end position="167"/>
    </location>
</feature>
<feature type="transmembrane region" description="Helical" evidence="6">
    <location>
        <begin position="86"/>
        <end position="105"/>
    </location>
</feature>
<dbReference type="GO" id="GO:0016020">
    <property type="term" value="C:membrane"/>
    <property type="evidence" value="ECO:0007669"/>
    <property type="project" value="UniProtKB-SubCell"/>
</dbReference>
<feature type="domain" description="Major facilitator superfamily (MFS) profile" evidence="7">
    <location>
        <begin position="19"/>
        <end position="434"/>
    </location>
</feature>
<evidence type="ECO:0000256" key="2">
    <source>
        <dbReference type="ARBA" id="ARBA00022448"/>
    </source>
</evidence>
<evidence type="ECO:0000313" key="8">
    <source>
        <dbReference type="EMBL" id="MEJ8567712.1"/>
    </source>
</evidence>
<dbReference type="PANTHER" id="PTHR23505:SF79">
    <property type="entry name" value="PROTEIN SPINSTER"/>
    <property type="match status" value="1"/>
</dbReference>
<feature type="transmembrane region" description="Helical" evidence="6">
    <location>
        <begin position="55"/>
        <end position="74"/>
    </location>
</feature>
<dbReference type="InterPro" id="IPR044770">
    <property type="entry name" value="MFS_spinster-like"/>
</dbReference>
<dbReference type="GO" id="GO:0022857">
    <property type="term" value="F:transmembrane transporter activity"/>
    <property type="evidence" value="ECO:0007669"/>
    <property type="project" value="InterPro"/>
</dbReference>
<evidence type="ECO:0000259" key="7">
    <source>
        <dbReference type="PROSITE" id="PS50850"/>
    </source>
</evidence>
<dbReference type="Proteomes" id="UP001359886">
    <property type="component" value="Unassembled WGS sequence"/>
</dbReference>
<dbReference type="InterPro" id="IPR011701">
    <property type="entry name" value="MFS"/>
</dbReference>
<dbReference type="RefSeq" id="WP_354695037.1">
    <property type="nucleotide sequence ID" value="NZ_JAZHOG010000005.1"/>
</dbReference>
<keyword evidence="2" id="KW-0813">Transport</keyword>
<evidence type="ECO:0000256" key="4">
    <source>
        <dbReference type="ARBA" id="ARBA00022989"/>
    </source>
</evidence>
<dbReference type="InterPro" id="IPR036259">
    <property type="entry name" value="MFS_trans_sf"/>
</dbReference>
<keyword evidence="3 6" id="KW-0812">Transmembrane</keyword>
<gene>
    <name evidence="8" type="ORF">V3330_08760</name>
</gene>
<name>A0AAW9RCE2_9GAMM</name>
<feature type="transmembrane region" description="Helical" evidence="6">
    <location>
        <begin position="311"/>
        <end position="333"/>
    </location>
</feature>
<feature type="transmembrane region" description="Helical" evidence="6">
    <location>
        <begin position="245"/>
        <end position="267"/>
    </location>
</feature>
<dbReference type="PANTHER" id="PTHR23505">
    <property type="entry name" value="SPINSTER"/>
    <property type="match status" value="1"/>
</dbReference>
<evidence type="ECO:0000313" key="9">
    <source>
        <dbReference type="Proteomes" id="UP001359886"/>
    </source>
</evidence>
<reference evidence="8 9" key="1">
    <citation type="submission" date="2024-02" db="EMBL/GenBank/DDBJ databases">
        <title>A novel Wenzhouxiangellaceae bacterium, isolated from coastal sediments.</title>
        <authorList>
            <person name="Du Z.-J."/>
            <person name="Ye Y.-Q."/>
            <person name="Zhang X.-Y."/>
        </authorList>
    </citation>
    <scope>NUCLEOTIDE SEQUENCE [LARGE SCALE GENOMIC DNA]</scope>
    <source>
        <strain evidence="8 9">CH-27</strain>
    </source>
</reference>
<evidence type="ECO:0000256" key="3">
    <source>
        <dbReference type="ARBA" id="ARBA00022692"/>
    </source>
</evidence>
<keyword evidence="4 6" id="KW-1133">Transmembrane helix</keyword>
<keyword evidence="5 6" id="KW-0472">Membrane</keyword>
<proteinExistence type="predicted"/>
<feature type="transmembrane region" description="Helical" evidence="6">
    <location>
        <begin position="339"/>
        <end position="361"/>
    </location>
</feature>
<comment type="caution">
    <text evidence="8">The sequence shown here is derived from an EMBL/GenBank/DDBJ whole genome shotgun (WGS) entry which is preliminary data.</text>
</comment>
<organism evidence="8 9">
    <name type="scientific">Elongatibacter sediminis</name>
    <dbReference type="NCBI Taxonomy" id="3119006"/>
    <lineage>
        <taxon>Bacteria</taxon>
        <taxon>Pseudomonadati</taxon>
        <taxon>Pseudomonadota</taxon>
        <taxon>Gammaproteobacteria</taxon>
        <taxon>Chromatiales</taxon>
        <taxon>Wenzhouxiangellaceae</taxon>
        <taxon>Elongatibacter</taxon>
    </lineage>
</organism>
<dbReference type="AlphaFoldDB" id="A0AAW9RCE2"/>
<dbReference type="EMBL" id="JAZHOG010000005">
    <property type="protein sequence ID" value="MEJ8567712.1"/>
    <property type="molecule type" value="Genomic_DNA"/>
</dbReference>
<feature type="transmembrane region" description="Helical" evidence="6">
    <location>
        <begin position="12"/>
        <end position="32"/>
    </location>
</feature>
<dbReference type="SUPFAM" id="SSF103473">
    <property type="entry name" value="MFS general substrate transporter"/>
    <property type="match status" value="1"/>
</dbReference>
<evidence type="ECO:0000256" key="6">
    <source>
        <dbReference type="SAM" id="Phobius"/>
    </source>
</evidence>
<dbReference type="PROSITE" id="PS50850">
    <property type="entry name" value="MFS"/>
    <property type="match status" value="1"/>
</dbReference>
<evidence type="ECO:0000256" key="5">
    <source>
        <dbReference type="ARBA" id="ARBA00023136"/>
    </source>
</evidence>
<dbReference type="Pfam" id="PF07690">
    <property type="entry name" value="MFS_1"/>
    <property type="match status" value="1"/>
</dbReference>
<feature type="transmembrane region" description="Helical" evidence="6">
    <location>
        <begin position="187"/>
        <end position="207"/>
    </location>
</feature>
<dbReference type="Gene3D" id="1.20.1250.20">
    <property type="entry name" value="MFS general substrate transporter like domains"/>
    <property type="match status" value="2"/>
</dbReference>
<dbReference type="CDD" id="cd17328">
    <property type="entry name" value="MFS_spinster_like"/>
    <property type="match status" value="1"/>
</dbReference>
<evidence type="ECO:0000256" key="1">
    <source>
        <dbReference type="ARBA" id="ARBA00004141"/>
    </source>
</evidence>
<feature type="transmembrane region" description="Helical" evidence="6">
    <location>
        <begin position="279"/>
        <end position="299"/>
    </location>
</feature>
<sequence length="444" mass="47662">MTRSTAVRTPEVSLYSWYMVFLCTVAYVFSFVDRQVLALLVGPIRADLQLSDTQFSLLHGLAFAIFYAIMGLPIARLADTRSRPRIIAAGIVVWSIATSLCGVARNFWQLFFARMAVGAGEAALSPAAYSMITDSFPRSQLGFALGIYSLGTFIGSGLAYLIGGAAIEWVSHIGPIELPLVGAVKPWQLTFFVVGIPGVIIAALFVLTVRDPDRMGLAANDRDGFRISQVLGYIREHRAAFFTHYVGFGFLSLALFALLSWSPAFLIRSFGLGPKEVGVHLGLVVLIANTAGTLSSGWLMDRLTRLGYEDAALRSGVIGGLGLIVPVSTFALFEGLGGAVSMLALAMYFASFPVASSAAALQCMAPNRMRAQVTALFFLFMNLMGITGGATLVALCTDYIFQDDGSVGFSISIIAAVASILGVACLCWGLRYFRNTVREQAEVQ</sequence>
<protein>
    <submittedName>
        <fullName evidence="8">MFS transporter</fullName>
    </submittedName>
</protein>
<keyword evidence="9" id="KW-1185">Reference proteome</keyword>